<dbReference type="AlphaFoldDB" id="A0AAV7MZ35"/>
<feature type="compositionally biased region" description="Basic residues" evidence="1">
    <location>
        <begin position="107"/>
        <end position="116"/>
    </location>
</feature>
<accession>A0AAV7MZ35</accession>
<comment type="caution">
    <text evidence="2">The sequence shown here is derived from an EMBL/GenBank/DDBJ whole genome shotgun (WGS) entry which is preliminary data.</text>
</comment>
<dbReference type="Proteomes" id="UP001066276">
    <property type="component" value="Chromosome 9"/>
</dbReference>
<reference evidence="2" key="1">
    <citation type="journal article" date="2022" name="bioRxiv">
        <title>Sequencing and chromosome-scale assembly of the giantPleurodeles waltlgenome.</title>
        <authorList>
            <person name="Brown T."/>
            <person name="Elewa A."/>
            <person name="Iarovenko S."/>
            <person name="Subramanian E."/>
            <person name="Araus A.J."/>
            <person name="Petzold A."/>
            <person name="Susuki M."/>
            <person name="Suzuki K.-i.T."/>
            <person name="Hayashi T."/>
            <person name="Toyoda A."/>
            <person name="Oliveira C."/>
            <person name="Osipova E."/>
            <person name="Leigh N.D."/>
            <person name="Simon A."/>
            <person name="Yun M.H."/>
        </authorList>
    </citation>
    <scope>NUCLEOTIDE SEQUENCE</scope>
    <source>
        <strain evidence="2">20211129_DDA</strain>
        <tissue evidence="2">Liver</tissue>
    </source>
</reference>
<evidence type="ECO:0000313" key="3">
    <source>
        <dbReference type="Proteomes" id="UP001066276"/>
    </source>
</evidence>
<keyword evidence="3" id="KW-1185">Reference proteome</keyword>
<sequence length="166" mass="17402">MPVRPARRAASVVAAAIMAHFRLVYRAQGRPRIIYGDSCKVEVVGEGAANIPVVQSVQWGSVRFARRFGASFRQSVALGGRGVMSGSAVAVVGRVGARLDGAHVLKSKRASGKGRRQAPSAVKNDAERMELELEERTSGVARNMAAPSEAFDSGAVDLGKKSLGGA</sequence>
<proteinExistence type="predicted"/>
<dbReference type="EMBL" id="JANPWB010000013">
    <property type="protein sequence ID" value="KAJ1105650.1"/>
    <property type="molecule type" value="Genomic_DNA"/>
</dbReference>
<feature type="compositionally biased region" description="Basic and acidic residues" evidence="1">
    <location>
        <begin position="124"/>
        <end position="137"/>
    </location>
</feature>
<feature type="region of interest" description="Disordered" evidence="1">
    <location>
        <begin position="107"/>
        <end position="146"/>
    </location>
</feature>
<organism evidence="2 3">
    <name type="scientific">Pleurodeles waltl</name>
    <name type="common">Iberian ribbed newt</name>
    <dbReference type="NCBI Taxonomy" id="8319"/>
    <lineage>
        <taxon>Eukaryota</taxon>
        <taxon>Metazoa</taxon>
        <taxon>Chordata</taxon>
        <taxon>Craniata</taxon>
        <taxon>Vertebrata</taxon>
        <taxon>Euteleostomi</taxon>
        <taxon>Amphibia</taxon>
        <taxon>Batrachia</taxon>
        <taxon>Caudata</taxon>
        <taxon>Salamandroidea</taxon>
        <taxon>Salamandridae</taxon>
        <taxon>Pleurodelinae</taxon>
        <taxon>Pleurodeles</taxon>
    </lineage>
</organism>
<protein>
    <submittedName>
        <fullName evidence="2">Uncharacterized protein</fullName>
    </submittedName>
</protein>
<evidence type="ECO:0000256" key="1">
    <source>
        <dbReference type="SAM" id="MobiDB-lite"/>
    </source>
</evidence>
<name>A0AAV7MZ35_PLEWA</name>
<gene>
    <name evidence="2" type="ORF">NDU88_003055</name>
</gene>
<evidence type="ECO:0000313" key="2">
    <source>
        <dbReference type="EMBL" id="KAJ1105650.1"/>
    </source>
</evidence>